<dbReference type="AlphaFoldDB" id="A0A507ZYG1"/>
<protein>
    <recommendedName>
        <fullName evidence="4 6">dTDP-4-dehydrorhamnose reductase</fullName>
        <ecNumber evidence="3 6">1.1.1.133</ecNumber>
    </recommendedName>
</protein>
<reference evidence="8 9" key="1">
    <citation type="submission" date="2019-06" db="EMBL/GenBank/DDBJ databases">
        <title>Flavibacter putida gen. nov., sp. nov., a novel marine bacterium of the family Flavobacteriaceae isolated from coastal seawater.</title>
        <authorList>
            <person name="Feng X."/>
        </authorList>
    </citation>
    <scope>NUCLEOTIDE SEQUENCE [LARGE SCALE GENOMIC DNA]</scope>
    <source>
        <strain evidence="8 9">PLHSN227</strain>
    </source>
</reference>
<dbReference type="CDD" id="cd05254">
    <property type="entry name" value="dTDP_HR_like_SDR_e"/>
    <property type="match status" value="1"/>
</dbReference>
<dbReference type="InterPro" id="IPR005913">
    <property type="entry name" value="dTDP_dehydrorham_reduct"/>
</dbReference>
<evidence type="ECO:0000256" key="6">
    <source>
        <dbReference type="RuleBase" id="RU364082"/>
    </source>
</evidence>
<dbReference type="Proteomes" id="UP000317169">
    <property type="component" value="Unassembled WGS sequence"/>
</dbReference>
<proteinExistence type="inferred from homology"/>
<dbReference type="EMBL" id="VIAR01000001">
    <property type="protein sequence ID" value="TQD40748.1"/>
    <property type="molecule type" value="Genomic_DNA"/>
</dbReference>
<sequence>MKSVLITGAGGQLGMCLQKIAKNHKQLKLIFKTEADLDITSKSAVEETFAHYQPDYCINCAAYTNVEEAENAKEKAFKINEKAVENIANACIQQKSVLIHISTDYVFNGDSDKPYKETDLPNPINIYGASKLAGEKVVQEKLERYFIFRTAWLYSEFGHNFFNTMLKKAEEKDVVLKITTAQKGTPTNANDLASAILETIDSGSKKYGLYHFSNAGEATWYSFAKEIFSNAKKLDKVNLIASNAYKTKAKRPVNSVLSKEKIKKNLNIAIIDWQESLKSLQQN</sequence>
<dbReference type="Gene3D" id="3.40.50.720">
    <property type="entry name" value="NAD(P)-binding Rossmann-like Domain"/>
    <property type="match status" value="1"/>
</dbReference>
<comment type="similarity">
    <text evidence="2 6">Belongs to the dTDP-4-dehydrorhamnose reductase family.</text>
</comment>
<keyword evidence="9" id="KW-1185">Reference proteome</keyword>
<evidence type="ECO:0000313" key="9">
    <source>
        <dbReference type="Proteomes" id="UP000317169"/>
    </source>
</evidence>
<dbReference type="UniPathway" id="UPA00124"/>
<evidence type="ECO:0000256" key="5">
    <source>
        <dbReference type="ARBA" id="ARBA00048200"/>
    </source>
</evidence>
<dbReference type="SUPFAM" id="SSF51735">
    <property type="entry name" value="NAD(P)-binding Rossmann-fold domains"/>
    <property type="match status" value="1"/>
</dbReference>
<name>A0A507ZYG1_9FLAO</name>
<evidence type="ECO:0000259" key="7">
    <source>
        <dbReference type="Pfam" id="PF04321"/>
    </source>
</evidence>
<comment type="catalytic activity">
    <reaction evidence="5">
        <text>dTDP-beta-L-rhamnose + NADP(+) = dTDP-4-dehydro-beta-L-rhamnose + NADPH + H(+)</text>
        <dbReference type="Rhea" id="RHEA:21796"/>
        <dbReference type="ChEBI" id="CHEBI:15378"/>
        <dbReference type="ChEBI" id="CHEBI:57510"/>
        <dbReference type="ChEBI" id="CHEBI:57783"/>
        <dbReference type="ChEBI" id="CHEBI:58349"/>
        <dbReference type="ChEBI" id="CHEBI:62830"/>
        <dbReference type="EC" id="1.1.1.133"/>
    </reaction>
</comment>
<dbReference type="GO" id="GO:0019305">
    <property type="term" value="P:dTDP-rhamnose biosynthetic process"/>
    <property type="evidence" value="ECO:0007669"/>
    <property type="project" value="UniProtKB-UniPathway"/>
</dbReference>
<dbReference type="NCBIfam" id="TIGR01214">
    <property type="entry name" value="rmlD"/>
    <property type="match status" value="1"/>
</dbReference>
<dbReference type="GO" id="GO:0005829">
    <property type="term" value="C:cytosol"/>
    <property type="evidence" value="ECO:0007669"/>
    <property type="project" value="TreeGrafter"/>
</dbReference>
<keyword evidence="6" id="KW-0521">NADP</keyword>
<dbReference type="GO" id="GO:0008831">
    <property type="term" value="F:dTDP-4-dehydrorhamnose reductase activity"/>
    <property type="evidence" value="ECO:0007669"/>
    <property type="project" value="UniProtKB-EC"/>
</dbReference>
<dbReference type="Gene3D" id="3.90.25.10">
    <property type="entry name" value="UDP-galactose 4-epimerase, domain 1"/>
    <property type="match status" value="1"/>
</dbReference>
<comment type="function">
    <text evidence="6">Catalyzes the reduction of dTDP-6-deoxy-L-lyxo-4-hexulose to yield dTDP-L-rhamnose.</text>
</comment>
<dbReference type="PANTHER" id="PTHR10491">
    <property type="entry name" value="DTDP-4-DEHYDRORHAMNOSE REDUCTASE"/>
    <property type="match status" value="1"/>
</dbReference>
<keyword evidence="6 8" id="KW-0560">Oxidoreductase</keyword>
<evidence type="ECO:0000313" key="8">
    <source>
        <dbReference type="EMBL" id="TQD40748.1"/>
    </source>
</evidence>
<dbReference type="EC" id="1.1.1.133" evidence="3 6"/>
<evidence type="ECO:0000256" key="4">
    <source>
        <dbReference type="ARBA" id="ARBA00017099"/>
    </source>
</evidence>
<feature type="domain" description="RmlD-like substrate binding" evidence="7">
    <location>
        <begin position="3"/>
        <end position="280"/>
    </location>
</feature>
<comment type="pathway">
    <text evidence="1 6">Carbohydrate biosynthesis; dTDP-L-rhamnose biosynthesis.</text>
</comment>
<dbReference type="PANTHER" id="PTHR10491:SF4">
    <property type="entry name" value="METHIONINE ADENOSYLTRANSFERASE 2 SUBUNIT BETA"/>
    <property type="match status" value="1"/>
</dbReference>
<organism evidence="8 9">
    <name type="scientific">Haloflavibacter putidus</name>
    <dbReference type="NCBI Taxonomy" id="2576776"/>
    <lineage>
        <taxon>Bacteria</taxon>
        <taxon>Pseudomonadati</taxon>
        <taxon>Bacteroidota</taxon>
        <taxon>Flavobacteriia</taxon>
        <taxon>Flavobacteriales</taxon>
        <taxon>Flavobacteriaceae</taxon>
        <taxon>Haloflavibacter</taxon>
    </lineage>
</organism>
<gene>
    <name evidence="8" type="primary">rfbD</name>
    <name evidence="8" type="ORF">FKR84_01850</name>
</gene>
<dbReference type="OrthoDB" id="9803892at2"/>
<evidence type="ECO:0000256" key="2">
    <source>
        <dbReference type="ARBA" id="ARBA00010944"/>
    </source>
</evidence>
<comment type="caution">
    <text evidence="8">The sequence shown here is derived from an EMBL/GenBank/DDBJ whole genome shotgun (WGS) entry which is preliminary data.</text>
</comment>
<dbReference type="InterPro" id="IPR036291">
    <property type="entry name" value="NAD(P)-bd_dom_sf"/>
</dbReference>
<accession>A0A507ZYG1</accession>
<evidence type="ECO:0000256" key="3">
    <source>
        <dbReference type="ARBA" id="ARBA00012929"/>
    </source>
</evidence>
<dbReference type="Pfam" id="PF04321">
    <property type="entry name" value="RmlD_sub_bind"/>
    <property type="match status" value="1"/>
</dbReference>
<dbReference type="RefSeq" id="WP_141420479.1">
    <property type="nucleotide sequence ID" value="NZ_VIAR01000001.1"/>
</dbReference>
<dbReference type="InterPro" id="IPR029903">
    <property type="entry name" value="RmlD-like-bd"/>
</dbReference>
<evidence type="ECO:0000256" key="1">
    <source>
        <dbReference type="ARBA" id="ARBA00004781"/>
    </source>
</evidence>